<feature type="region of interest" description="Disordered" evidence="1">
    <location>
        <begin position="114"/>
        <end position="182"/>
    </location>
</feature>
<protein>
    <submittedName>
        <fullName evidence="3">Serine/threonine-protein kinase ATM</fullName>
    </submittedName>
</protein>
<evidence type="ECO:0000256" key="1">
    <source>
        <dbReference type="SAM" id="MobiDB-lite"/>
    </source>
</evidence>
<dbReference type="SMART" id="SM00293">
    <property type="entry name" value="PWWP"/>
    <property type="match status" value="1"/>
</dbReference>
<organism evidence="3 4">
    <name type="scientific">Prunus yedoensis var. nudiflora</name>
    <dbReference type="NCBI Taxonomy" id="2094558"/>
    <lineage>
        <taxon>Eukaryota</taxon>
        <taxon>Viridiplantae</taxon>
        <taxon>Streptophyta</taxon>
        <taxon>Embryophyta</taxon>
        <taxon>Tracheophyta</taxon>
        <taxon>Spermatophyta</taxon>
        <taxon>Magnoliopsida</taxon>
        <taxon>eudicotyledons</taxon>
        <taxon>Gunneridae</taxon>
        <taxon>Pentapetalae</taxon>
        <taxon>rosids</taxon>
        <taxon>fabids</taxon>
        <taxon>Rosales</taxon>
        <taxon>Rosaceae</taxon>
        <taxon>Amygdaloideae</taxon>
        <taxon>Amygdaleae</taxon>
        <taxon>Prunus</taxon>
    </lineage>
</organism>
<feature type="domain" description="PWWP" evidence="2">
    <location>
        <begin position="248"/>
        <end position="309"/>
    </location>
</feature>
<dbReference type="EMBL" id="PJQY01002393">
    <property type="protein sequence ID" value="PQP94060.1"/>
    <property type="molecule type" value="Genomic_DNA"/>
</dbReference>
<gene>
    <name evidence="3" type="ORF">Pyn_40231</name>
</gene>
<dbReference type="PANTHER" id="PTHR42851">
    <property type="entry name" value="ALDOLASE-RELATED"/>
    <property type="match status" value="1"/>
</dbReference>
<feature type="compositionally biased region" description="Basic and acidic residues" evidence="1">
    <location>
        <begin position="153"/>
        <end position="175"/>
    </location>
</feature>
<name>A0A314XQZ6_PRUYE</name>
<keyword evidence="3" id="KW-0808">Transferase</keyword>
<dbReference type="Proteomes" id="UP000250321">
    <property type="component" value="Unassembled WGS sequence"/>
</dbReference>
<keyword evidence="4" id="KW-1185">Reference proteome</keyword>
<dbReference type="Pfam" id="PF00855">
    <property type="entry name" value="PWWP"/>
    <property type="match status" value="1"/>
</dbReference>
<sequence length="487" mass="53176">MENPRTPETLEAQNPSGKTLEEGSGLLEWSENCTGLESFSDILGGSGERGDVTGNDVGLGTVEVAAQVVEAEKGTLDGIKGEDLELGVDSMSGVLNSCMNGVGPEEVVLVNGESDGDNEAQMGSKQLQPDKENDVQMGSVEPQSDGSLEGLGGDERKKDGDQKMAEDDGMNEDKALGPNGIDTASKKIEVSGEGISLFVDFSGPPPGFNENDLHVTSFPGYESKENLEEFGDDEQENSIDYQDYDFAVGDIVWVKTKTQTWWPGKIYDPVDASKYGASDEQGGCQLVGYFGMSHVAWCHPYQLKPFHEYFEQMSGQNKARIFLGAVEKALEEFGRRVKLNMTCMCVLKENRLSVGGAAFDEGVPMPERKSGELGEFTVTHFNSAEFLAHLKNLAQVVSSVGMLDFTVTRNQLSAFYRSIGHSQLPMHLLQETNYAREVAHYRSMATSNADIQVGHEDTELGEVFLKSTPLTTSQKRSKDKVLHQEMK</sequence>
<dbReference type="Gene3D" id="2.30.30.140">
    <property type="match status" value="1"/>
</dbReference>
<keyword evidence="3" id="KW-0418">Kinase</keyword>
<dbReference type="CDD" id="cd05162">
    <property type="entry name" value="PWWP"/>
    <property type="match status" value="1"/>
</dbReference>
<evidence type="ECO:0000259" key="2">
    <source>
        <dbReference type="PROSITE" id="PS50812"/>
    </source>
</evidence>
<dbReference type="AlphaFoldDB" id="A0A314XQZ6"/>
<dbReference type="SUPFAM" id="SSF63748">
    <property type="entry name" value="Tudor/PWWP/MBT"/>
    <property type="match status" value="1"/>
</dbReference>
<dbReference type="InterPro" id="IPR053063">
    <property type="entry name" value="PWWP_domain_containing_PDP"/>
</dbReference>
<dbReference type="PANTHER" id="PTHR42851:SF8">
    <property type="entry name" value="PWWP DOMAIN-CONTAINING PROTEIN"/>
    <property type="match status" value="1"/>
</dbReference>
<evidence type="ECO:0000313" key="3">
    <source>
        <dbReference type="EMBL" id="PQP94060.1"/>
    </source>
</evidence>
<evidence type="ECO:0000313" key="4">
    <source>
        <dbReference type="Proteomes" id="UP000250321"/>
    </source>
</evidence>
<reference evidence="3 4" key="1">
    <citation type="submission" date="2018-02" db="EMBL/GenBank/DDBJ databases">
        <title>Draft genome of wild Prunus yedoensis var. nudiflora.</title>
        <authorList>
            <person name="Baek S."/>
            <person name="Kim J.-H."/>
            <person name="Choi K."/>
            <person name="Kim G.-B."/>
            <person name="Cho A."/>
            <person name="Jang H."/>
            <person name="Shin C.-H."/>
            <person name="Yu H.-J."/>
            <person name="Mun J.-H."/>
        </authorList>
    </citation>
    <scope>NUCLEOTIDE SEQUENCE [LARGE SCALE GENOMIC DNA]</scope>
    <source>
        <strain evidence="4">cv. Jeju island</strain>
        <tissue evidence="3">Leaf</tissue>
    </source>
</reference>
<dbReference type="InterPro" id="IPR000313">
    <property type="entry name" value="PWWP_dom"/>
</dbReference>
<comment type="caution">
    <text evidence="3">The sequence shown here is derived from an EMBL/GenBank/DDBJ whole genome shotgun (WGS) entry which is preliminary data.</text>
</comment>
<feature type="region of interest" description="Disordered" evidence="1">
    <location>
        <begin position="1"/>
        <end position="22"/>
    </location>
</feature>
<dbReference type="OrthoDB" id="21615at2759"/>
<dbReference type="STRING" id="2094558.A0A314XQZ6"/>
<dbReference type="PROSITE" id="PS50812">
    <property type="entry name" value="PWWP"/>
    <property type="match status" value="1"/>
</dbReference>
<dbReference type="GO" id="GO:0016301">
    <property type="term" value="F:kinase activity"/>
    <property type="evidence" value="ECO:0007669"/>
    <property type="project" value="UniProtKB-KW"/>
</dbReference>
<proteinExistence type="predicted"/>
<accession>A0A314XQZ6</accession>